<keyword evidence="3" id="KW-1185">Reference proteome</keyword>
<dbReference type="Pfam" id="PF02325">
    <property type="entry name" value="CCB3_YggT"/>
    <property type="match status" value="2"/>
</dbReference>
<keyword evidence="1" id="KW-1133">Transmembrane helix</keyword>
<evidence type="ECO:0000313" key="3">
    <source>
        <dbReference type="Proteomes" id="UP000054662"/>
    </source>
</evidence>
<keyword evidence="1" id="KW-0812">Transmembrane</keyword>
<dbReference type="AlphaFoldDB" id="A0A0W1AJB3"/>
<keyword evidence="1" id="KW-0472">Membrane</keyword>
<evidence type="ECO:0000313" key="2">
    <source>
        <dbReference type="EMBL" id="KTD81304.1"/>
    </source>
</evidence>
<dbReference type="EMBL" id="LNZC01000006">
    <property type="protein sequence ID" value="KTD81304.1"/>
    <property type="molecule type" value="Genomic_DNA"/>
</dbReference>
<feature type="transmembrane region" description="Helical" evidence="1">
    <location>
        <begin position="6"/>
        <end position="25"/>
    </location>
</feature>
<proteinExistence type="predicted"/>
<name>A0A0W1AJB3_9GAMM</name>
<dbReference type="PATRIC" id="fig|45076.6.peg.876"/>
<dbReference type="OrthoDB" id="9806665at2"/>
<protein>
    <submittedName>
        <fullName evidence="2">YggT family protein</fullName>
    </submittedName>
</protein>
<dbReference type="GO" id="GO:0016020">
    <property type="term" value="C:membrane"/>
    <property type="evidence" value="ECO:0007669"/>
    <property type="project" value="InterPro"/>
</dbReference>
<dbReference type="STRING" id="45076.Lwor_0805"/>
<evidence type="ECO:0000256" key="1">
    <source>
        <dbReference type="SAM" id="Phobius"/>
    </source>
</evidence>
<feature type="transmembrane region" description="Helical" evidence="1">
    <location>
        <begin position="166"/>
        <end position="188"/>
    </location>
</feature>
<dbReference type="InterPro" id="IPR003425">
    <property type="entry name" value="CCB3/YggT"/>
</dbReference>
<feature type="transmembrane region" description="Helical" evidence="1">
    <location>
        <begin position="99"/>
        <end position="123"/>
    </location>
</feature>
<accession>A0A0W1AJB3</accession>
<feature type="transmembrane region" description="Helical" evidence="1">
    <location>
        <begin position="71"/>
        <end position="93"/>
    </location>
</feature>
<organism evidence="2 3">
    <name type="scientific">Legionella worsleiensis</name>
    <dbReference type="NCBI Taxonomy" id="45076"/>
    <lineage>
        <taxon>Bacteria</taxon>
        <taxon>Pseudomonadati</taxon>
        <taxon>Pseudomonadota</taxon>
        <taxon>Gammaproteobacteria</taxon>
        <taxon>Legionellales</taxon>
        <taxon>Legionellaceae</taxon>
        <taxon>Legionella</taxon>
    </lineage>
</organism>
<comment type="caution">
    <text evidence="2">The sequence shown here is derived from an EMBL/GenBank/DDBJ whole genome shotgun (WGS) entry which is preliminary data.</text>
</comment>
<gene>
    <name evidence="2" type="primary">yggT</name>
    <name evidence="2" type="ORF">Lwor_0805</name>
</gene>
<dbReference type="Proteomes" id="UP000054662">
    <property type="component" value="Unassembled WGS sequence"/>
</dbReference>
<reference evidence="2 3" key="1">
    <citation type="submission" date="2015-11" db="EMBL/GenBank/DDBJ databases">
        <title>Genomic analysis of 38 Legionella species identifies large and diverse effector repertoires.</title>
        <authorList>
            <person name="Burstein D."/>
            <person name="Amaro F."/>
            <person name="Zusman T."/>
            <person name="Lifshitz Z."/>
            <person name="Cohen O."/>
            <person name="Gilbert J.A."/>
            <person name="Pupko T."/>
            <person name="Shuman H.A."/>
            <person name="Segal G."/>
        </authorList>
    </citation>
    <scope>NUCLEOTIDE SEQUENCE [LARGE SCALE GENOMIC DNA]</scope>
    <source>
        <strain evidence="2 3">ATCC 49508</strain>
    </source>
</reference>
<dbReference type="RefSeq" id="WP_058492633.1">
    <property type="nucleotide sequence ID" value="NZ_CBCRUR010000016.1"/>
</dbReference>
<sequence>MSGFTAVGIFLTSLFFGVVIFTLWLRIALRYCKFSALSQFSQLILSLTEPVIRPINTLFRLKYQPGQRYDWMAFTLLVIVEFLKILVLSLLAFHNLMPVQYILLYVVADLIIQPCDLLFYALLIRVIMSYVKPGWQHPVGDFLRVLTQPLLVLGRKIIPDISGFDFSPFVIMILLKVITLFVSASLPWRLIG</sequence>